<evidence type="ECO:0000256" key="1">
    <source>
        <dbReference type="SAM" id="MobiDB-lite"/>
    </source>
</evidence>
<comment type="caution">
    <text evidence="3">The sequence shown here is derived from an EMBL/GenBank/DDBJ whole genome shotgun (WGS) entry which is preliminary data.</text>
</comment>
<dbReference type="Gene3D" id="3.40.50.410">
    <property type="entry name" value="von Willebrand factor, type A domain"/>
    <property type="match status" value="1"/>
</dbReference>
<organism evidence="3 4">
    <name type="scientific">Kineosporia succinea</name>
    <dbReference type="NCBI Taxonomy" id="84632"/>
    <lineage>
        <taxon>Bacteria</taxon>
        <taxon>Bacillati</taxon>
        <taxon>Actinomycetota</taxon>
        <taxon>Actinomycetes</taxon>
        <taxon>Kineosporiales</taxon>
        <taxon>Kineosporiaceae</taxon>
        <taxon>Kineosporia</taxon>
    </lineage>
</organism>
<evidence type="ECO:0000313" key="3">
    <source>
        <dbReference type="EMBL" id="MDP9825574.1"/>
    </source>
</evidence>
<gene>
    <name evidence="3" type="ORF">J2S57_001323</name>
</gene>
<dbReference type="EMBL" id="JAUSQZ010000001">
    <property type="protein sequence ID" value="MDP9825574.1"/>
    <property type="molecule type" value="Genomic_DNA"/>
</dbReference>
<dbReference type="InterPro" id="IPR002035">
    <property type="entry name" value="VWF_A"/>
</dbReference>
<accession>A0ABT9NYQ8</accession>
<dbReference type="InterPro" id="IPR036465">
    <property type="entry name" value="vWFA_dom_sf"/>
</dbReference>
<evidence type="ECO:0000313" key="4">
    <source>
        <dbReference type="Proteomes" id="UP001235712"/>
    </source>
</evidence>
<dbReference type="SUPFAM" id="SSF53300">
    <property type="entry name" value="vWA-like"/>
    <property type="match status" value="1"/>
</dbReference>
<dbReference type="RefSeq" id="WP_307239482.1">
    <property type="nucleotide sequence ID" value="NZ_JAUSQZ010000001.1"/>
</dbReference>
<protein>
    <submittedName>
        <fullName evidence="3">Uncharacterized protein with von Willebrand factor type A (VWA) domain</fullName>
    </submittedName>
</protein>
<dbReference type="SMART" id="SM00327">
    <property type="entry name" value="VWA"/>
    <property type="match status" value="1"/>
</dbReference>
<feature type="domain" description="VWFA" evidence="2">
    <location>
        <begin position="481"/>
        <end position="662"/>
    </location>
</feature>
<name>A0ABT9NYQ8_9ACTN</name>
<evidence type="ECO:0000259" key="2">
    <source>
        <dbReference type="SMART" id="SM00327"/>
    </source>
</evidence>
<sequence>MSPRRRDPRYRYGPWRGGPDPLAAPYDVRRALDALGDRVLSGENVREALRDLLRRGLPDENGRRTGLDELRARAERRRRETSRRGRLDGAVTRARAQLDQALAAEKEELALREGDDARFSEAQLDALPRSTAAAVQELSEYRWASKEAEQIYRQILDGLRTDVIDQQFNGMRNALQGLGPDADPQQRAAAMAAMNEMLDDLNGLLEKHARGEDTPEDFQRFMDRHGEMFPDDPQNVEELIDSLARQAAAAERLMNALSPQQREELQGLMQQALGNDGLQSKMGRLTDNLRALRPGEGWGEGRGEGRRMRGQGEMGYGEAAGALQELADLDDLIDQLSQSHPGATLDDVDVETVERSLGAGAAADVQALQELERELERQGWLTRADGALTLSPKALRRLGQTALRQVFAHLGSGRRGEHDIRDAGAAGEATGSSRKWEFGDEQPLDVVRSLRNAVHRSASQGAALTMAPEDFEVVETERRASAAVALCVDLSYSMISEGRWGPMKETALALAHLVATRFPQDALQIVGFGRYATKLTVEQLAGIEPDYVQGTNLQHALSIAGRHLRRHPDAEPVVLVVTDGEPTAHLEDGEAYFNWPPTPQTISLTVAEVDALTRYGAAINMFMLGENEGLRRFVDAIARRNGGRVFTPGLDSLGEYVVSDYLKARRGRR</sequence>
<dbReference type="CDD" id="cd00198">
    <property type="entry name" value="vWFA"/>
    <property type="match status" value="1"/>
</dbReference>
<feature type="region of interest" description="Disordered" evidence="1">
    <location>
        <begin position="415"/>
        <end position="435"/>
    </location>
</feature>
<keyword evidence="4" id="KW-1185">Reference proteome</keyword>
<dbReference type="Proteomes" id="UP001235712">
    <property type="component" value="Unassembled WGS sequence"/>
</dbReference>
<proteinExistence type="predicted"/>
<reference evidence="3 4" key="1">
    <citation type="submission" date="2023-07" db="EMBL/GenBank/DDBJ databases">
        <title>Sequencing the genomes of 1000 actinobacteria strains.</title>
        <authorList>
            <person name="Klenk H.-P."/>
        </authorList>
    </citation>
    <scope>NUCLEOTIDE SEQUENCE [LARGE SCALE GENOMIC DNA]</scope>
    <source>
        <strain evidence="3 4">DSM 44388</strain>
    </source>
</reference>